<gene>
    <name evidence="1" type="ORF">COMA2_160070</name>
</gene>
<evidence type="ECO:0000313" key="2">
    <source>
        <dbReference type="Proteomes" id="UP000198736"/>
    </source>
</evidence>
<evidence type="ECO:0000313" key="1">
    <source>
        <dbReference type="EMBL" id="CUS34280.1"/>
    </source>
</evidence>
<dbReference type="Proteomes" id="UP000198736">
    <property type="component" value="Unassembled WGS sequence"/>
</dbReference>
<keyword evidence="2" id="KW-1185">Reference proteome</keyword>
<name>A0A0S4LCJ6_9BACT</name>
<dbReference type="STRING" id="1742973.COMA2_160070"/>
<dbReference type="EMBL" id="CZPZ01000008">
    <property type="protein sequence ID" value="CUS34280.1"/>
    <property type="molecule type" value="Genomic_DNA"/>
</dbReference>
<dbReference type="AlphaFoldDB" id="A0A0S4LCJ6"/>
<proteinExistence type="predicted"/>
<sequence>MHDFFHLVHGLKPHIRYSDISKTVLKLVPP</sequence>
<reference evidence="2" key="1">
    <citation type="submission" date="2015-10" db="EMBL/GenBank/DDBJ databases">
        <authorList>
            <person name="Luecker S."/>
            <person name="Luecker S."/>
        </authorList>
    </citation>
    <scope>NUCLEOTIDE SEQUENCE [LARGE SCALE GENOMIC DNA]</scope>
</reference>
<protein>
    <submittedName>
        <fullName evidence="1">Uncharacterized protein</fullName>
    </submittedName>
</protein>
<accession>A0A0S4LCJ6</accession>
<organism evidence="1 2">
    <name type="scientific">Candidatus Nitrospira nitrificans</name>
    <dbReference type="NCBI Taxonomy" id="1742973"/>
    <lineage>
        <taxon>Bacteria</taxon>
        <taxon>Pseudomonadati</taxon>
        <taxon>Nitrospirota</taxon>
        <taxon>Nitrospiria</taxon>
        <taxon>Nitrospirales</taxon>
        <taxon>Nitrospiraceae</taxon>
        <taxon>Nitrospira</taxon>
    </lineage>
</organism>